<dbReference type="InterPro" id="IPR024079">
    <property type="entry name" value="MetalloPept_cat_dom_sf"/>
</dbReference>
<dbReference type="CDD" id="cd11375">
    <property type="entry name" value="Peptidase_M54"/>
    <property type="match status" value="1"/>
</dbReference>
<dbReference type="InterPro" id="IPR012091">
    <property type="entry name" value="Pept_M54_archaemetzncn_arc/bac"/>
</dbReference>
<dbReference type="GO" id="GO:0008270">
    <property type="term" value="F:zinc ion binding"/>
    <property type="evidence" value="ECO:0007669"/>
    <property type="project" value="InterPro"/>
</dbReference>
<dbReference type="Pfam" id="PF07998">
    <property type="entry name" value="Peptidase_M54"/>
    <property type="match status" value="1"/>
</dbReference>
<dbReference type="NCBIfam" id="NF033823">
    <property type="entry name" value="archmetzin"/>
    <property type="match status" value="1"/>
</dbReference>
<organism evidence="7 8">
    <name type="scientific">Thermosulfidibacter takaii (strain DSM 17441 / JCM 13301 / NBRC 103674 / ABI70S6)</name>
    <dbReference type="NCBI Taxonomy" id="1298851"/>
    <lineage>
        <taxon>Bacteria</taxon>
        <taxon>Pseudomonadati</taxon>
        <taxon>Thermosulfidibacterota</taxon>
        <taxon>Thermosulfidibacteria</taxon>
        <taxon>Thermosulfidibacterales</taxon>
        <taxon>Thermosulfidibacteraceae</taxon>
    </lineage>
</organism>
<evidence type="ECO:0008006" key="9">
    <source>
        <dbReference type="Google" id="ProtNLM"/>
    </source>
</evidence>
<evidence type="ECO:0000256" key="6">
    <source>
        <dbReference type="ARBA" id="ARBA00023049"/>
    </source>
</evidence>
<dbReference type="OrthoDB" id="269208at2"/>
<keyword evidence="3" id="KW-0479">Metal-binding</keyword>
<keyword evidence="2" id="KW-0645">Protease</keyword>
<accession>A0A0S3QS04</accession>
<keyword evidence="5" id="KW-0862">Zinc</keyword>
<dbReference type="STRING" id="1298851.TST_0292"/>
<evidence type="ECO:0000256" key="5">
    <source>
        <dbReference type="ARBA" id="ARBA00022833"/>
    </source>
</evidence>
<dbReference type="EMBL" id="AP013035">
    <property type="protein sequence ID" value="BAT71100.1"/>
    <property type="molecule type" value="Genomic_DNA"/>
</dbReference>
<reference evidence="8" key="1">
    <citation type="journal article" date="2018" name="Science">
        <title>A primordial and reversible TCA cycle in a facultatively chemolithoautotrophic thermophile.</title>
        <authorList>
            <person name="Nunoura T."/>
            <person name="Chikaraishi Y."/>
            <person name="Izaki R."/>
            <person name="Suwa T."/>
            <person name="Sato T."/>
            <person name="Harada T."/>
            <person name="Mori K."/>
            <person name="Kato Y."/>
            <person name="Miyazaki M."/>
            <person name="Shimamura S."/>
            <person name="Yanagawa K."/>
            <person name="Shuto A."/>
            <person name="Ohkouchi N."/>
            <person name="Fujita N."/>
            <person name="Takaki Y."/>
            <person name="Atomi H."/>
            <person name="Takai K."/>
        </authorList>
    </citation>
    <scope>NUCLEOTIDE SEQUENCE [LARGE SCALE GENOMIC DNA]</scope>
    <source>
        <strain evidence="8">DSM 17441 / JCM 13301 / NBRC 103674 / ABI70S6</strain>
    </source>
</reference>
<evidence type="ECO:0000313" key="8">
    <source>
        <dbReference type="Proteomes" id="UP000063234"/>
    </source>
</evidence>
<evidence type="ECO:0000256" key="4">
    <source>
        <dbReference type="ARBA" id="ARBA00022801"/>
    </source>
</evidence>
<keyword evidence="6" id="KW-0482">Metalloprotease</keyword>
<dbReference type="GO" id="GO:0008237">
    <property type="term" value="F:metallopeptidase activity"/>
    <property type="evidence" value="ECO:0007669"/>
    <property type="project" value="UniProtKB-KW"/>
</dbReference>
<keyword evidence="4" id="KW-0378">Hydrolase</keyword>
<evidence type="ECO:0000256" key="2">
    <source>
        <dbReference type="ARBA" id="ARBA00022670"/>
    </source>
</evidence>
<comment type="cofactor">
    <cofactor evidence="1">
        <name>Zn(2+)</name>
        <dbReference type="ChEBI" id="CHEBI:29105"/>
    </cofactor>
</comment>
<evidence type="ECO:0000256" key="1">
    <source>
        <dbReference type="ARBA" id="ARBA00001947"/>
    </source>
</evidence>
<dbReference type="PATRIC" id="fig|1298851.3.peg.301"/>
<dbReference type="KEGG" id="ttk:TST_0292"/>
<dbReference type="Gene3D" id="3.40.390.10">
    <property type="entry name" value="Collagenase (Catalytic Domain)"/>
    <property type="match status" value="1"/>
</dbReference>
<protein>
    <recommendedName>
        <fullName evidence="9">Archaemetzincin</fullName>
    </recommendedName>
</protein>
<dbReference type="HAMAP" id="MF_01842">
    <property type="entry name" value="Archaemetzincin"/>
    <property type="match status" value="1"/>
</dbReference>
<dbReference type="PANTHER" id="PTHR15910">
    <property type="entry name" value="ARCHAEMETZINCIN"/>
    <property type="match status" value="1"/>
</dbReference>
<gene>
    <name evidence="7" type="ORF">TST_0292</name>
</gene>
<dbReference type="SUPFAM" id="SSF55486">
    <property type="entry name" value="Metalloproteases ('zincins'), catalytic domain"/>
    <property type="match status" value="1"/>
</dbReference>
<evidence type="ECO:0000313" key="7">
    <source>
        <dbReference type="EMBL" id="BAT71100.1"/>
    </source>
</evidence>
<dbReference type="Proteomes" id="UP000063234">
    <property type="component" value="Chromosome"/>
</dbReference>
<dbReference type="RefSeq" id="WP_068550749.1">
    <property type="nucleotide sequence ID" value="NZ_AP013035.1"/>
</dbReference>
<dbReference type="AlphaFoldDB" id="A0A0S3QS04"/>
<dbReference type="InterPro" id="IPR012962">
    <property type="entry name" value="Pept_M54_archaemetzincn"/>
</dbReference>
<name>A0A0S3QS04_THET7</name>
<dbReference type="PIRSF" id="PIRSF005785">
    <property type="entry name" value="Zn-prot_arch"/>
    <property type="match status" value="1"/>
</dbReference>
<evidence type="ECO:0000256" key="3">
    <source>
        <dbReference type="ARBA" id="ARBA00022723"/>
    </source>
</evidence>
<sequence length="174" mass="19592">MKRIVLFPQRGIDQDLIAFLIDNLAERFGVSVDVGSYVRIPEFAYDVKRGQFLGPMVLEWIAGFGVDGIKLGVFDVDLYAPGMNFIFGEAWPAGSAAIISITRLKPEYYGLPPDEELLRERALKEAVHEIGHVLGLSHCSNPSCVMYFSNTLWDTDRKSSWFCERCLEKLGIVQ</sequence>
<keyword evidence="8" id="KW-1185">Reference proteome</keyword>
<dbReference type="PANTHER" id="PTHR15910:SF1">
    <property type="entry name" value="ARCHAEMETZINCIN-2"/>
    <property type="match status" value="1"/>
</dbReference>
<dbReference type="GO" id="GO:0006508">
    <property type="term" value="P:proteolysis"/>
    <property type="evidence" value="ECO:0007669"/>
    <property type="project" value="UniProtKB-KW"/>
</dbReference>
<proteinExistence type="inferred from homology"/>